<name>A0A8H7S5M7_9FUNG</name>
<protein>
    <recommendedName>
        <fullName evidence="4">No apical meristem-associated C-terminal domain-containing protein</fullName>
    </recommendedName>
</protein>
<evidence type="ECO:0008006" key="4">
    <source>
        <dbReference type="Google" id="ProtNLM"/>
    </source>
</evidence>
<dbReference type="AlphaFoldDB" id="A0A8H7S5M7"/>
<sequence>MSTATTPTADAALQEEKRSRGKNFEKKEDLQLVKAYLVTSKDSEINTDQSSDKFWVRVWSKYIEDGNETERNFNALRNRFHTQISPSCLRFSDSMSIVLRHPKSGENDEDKYRRALEHYEATASSRLKTFKFKHCFDILKQEDKWKPHTSNADEPHQEVDGNCVEPTGQQQATVIKKKRRVDAERANLIQNAKRVKCLKSIAESAQLMAEHAIMSVDMSKLTSRQKLYYTKKQQEIIERMDYEDGEDEEGEEEMEENHDKEVEQ</sequence>
<feature type="compositionally biased region" description="Basic and acidic residues" evidence="1">
    <location>
        <begin position="146"/>
        <end position="159"/>
    </location>
</feature>
<accession>A0A8H7S5M7</accession>
<evidence type="ECO:0000256" key="1">
    <source>
        <dbReference type="SAM" id="MobiDB-lite"/>
    </source>
</evidence>
<dbReference type="PANTHER" id="PTHR45125">
    <property type="entry name" value="F21J9.4-RELATED"/>
    <property type="match status" value="1"/>
</dbReference>
<gene>
    <name evidence="2" type="ORF">INT45_008734</name>
</gene>
<feature type="region of interest" description="Disordered" evidence="1">
    <location>
        <begin position="146"/>
        <end position="180"/>
    </location>
</feature>
<dbReference type="OrthoDB" id="2507429at2759"/>
<dbReference type="Proteomes" id="UP000646827">
    <property type="component" value="Unassembled WGS sequence"/>
</dbReference>
<reference evidence="2 3" key="1">
    <citation type="submission" date="2020-12" db="EMBL/GenBank/DDBJ databases">
        <title>Metabolic potential, ecology and presence of endohyphal bacteria is reflected in genomic diversity of Mucoromycotina.</title>
        <authorList>
            <person name="Muszewska A."/>
            <person name="Okrasinska A."/>
            <person name="Steczkiewicz K."/>
            <person name="Drgas O."/>
            <person name="Orlowska M."/>
            <person name="Perlinska-Lenart U."/>
            <person name="Aleksandrzak-Piekarczyk T."/>
            <person name="Szatraj K."/>
            <person name="Zielenkiewicz U."/>
            <person name="Pilsyk S."/>
            <person name="Malc E."/>
            <person name="Mieczkowski P."/>
            <person name="Kruszewska J.S."/>
            <person name="Biernat P."/>
            <person name="Pawlowska J."/>
        </authorList>
    </citation>
    <scope>NUCLEOTIDE SEQUENCE [LARGE SCALE GENOMIC DNA]</scope>
    <source>
        <strain evidence="2 3">CBS 142.35</strain>
    </source>
</reference>
<evidence type="ECO:0000313" key="3">
    <source>
        <dbReference type="Proteomes" id="UP000646827"/>
    </source>
</evidence>
<organism evidence="2 3">
    <name type="scientific">Circinella minor</name>
    <dbReference type="NCBI Taxonomy" id="1195481"/>
    <lineage>
        <taxon>Eukaryota</taxon>
        <taxon>Fungi</taxon>
        <taxon>Fungi incertae sedis</taxon>
        <taxon>Mucoromycota</taxon>
        <taxon>Mucoromycotina</taxon>
        <taxon>Mucoromycetes</taxon>
        <taxon>Mucorales</taxon>
        <taxon>Lichtheimiaceae</taxon>
        <taxon>Circinella</taxon>
    </lineage>
</organism>
<proteinExistence type="predicted"/>
<keyword evidence="3" id="KW-1185">Reference proteome</keyword>
<evidence type="ECO:0000313" key="2">
    <source>
        <dbReference type="EMBL" id="KAG2222615.1"/>
    </source>
</evidence>
<feature type="compositionally biased region" description="Basic and acidic residues" evidence="1">
    <location>
        <begin position="14"/>
        <end position="24"/>
    </location>
</feature>
<feature type="region of interest" description="Disordered" evidence="1">
    <location>
        <begin position="237"/>
        <end position="264"/>
    </location>
</feature>
<feature type="region of interest" description="Disordered" evidence="1">
    <location>
        <begin position="1"/>
        <end position="24"/>
    </location>
</feature>
<dbReference type="EMBL" id="JAEPRB010000079">
    <property type="protein sequence ID" value="KAG2222615.1"/>
    <property type="molecule type" value="Genomic_DNA"/>
</dbReference>
<feature type="compositionally biased region" description="Acidic residues" evidence="1">
    <location>
        <begin position="243"/>
        <end position="256"/>
    </location>
</feature>
<dbReference type="PANTHER" id="PTHR45125:SF3">
    <property type="entry name" value="NO-APICAL-MERISTEM-ASSOCIATED CARBOXY-TERMINAL DOMAIN PROTEIN"/>
    <property type="match status" value="1"/>
</dbReference>
<comment type="caution">
    <text evidence="2">The sequence shown here is derived from an EMBL/GenBank/DDBJ whole genome shotgun (WGS) entry which is preliminary data.</text>
</comment>